<accession>A0AAI8YS73</accession>
<organism evidence="5 6">
    <name type="scientific">Lecanosticta acicola</name>
    <dbReference type="NCBI Taxonomy" id="111012"/>
    <lineage>
        <taxon>Eukaryota</taxon>
        <taxon>Fungi</taxon>
        <taxon>Dikarya</taxon>
        <taxon>Ascomycota</taxon>
        <taxon>Pezizomycotina</taxon>
        <taxon>Dothideomycetes</taxon>
        <taxon>Dothideomycetidae</taxon>
        <taxon>Mycosphaerellales</taxon>
        <taxon>Mycosphaerellaceae</taxon>
        <taxon>Lecanosticta</taxon>
    </lineage>
</organism>
<feature type="region of interest" description="Disordered" evidence="4">
    <location>
        <begin position="286"/>
        <end position="313"/>
    </location>
</feature>
<comment type="caution">
    <text evidence="5">The sequence shown here is derived from an EMBL/GenBank/DDBJ whole genome shotgun (WGS) entry which is preliminary data.</text>
</comment>
<protein>
    <submittedName>
        <fullName evidence="5">TPR repeat-containing</fullName>
    </submittedName>
</protein>
<dbReference type="PANTHER" id="PTHR16193">
    <property type="entry name" value="TETRATRICOPEPTIDE REPEAT PROTEIN 27"/>
    <property type="match status" value="1"/>
</dbReference>
<sequence length="947" mass="105227">MTDTLLSYARSGLPPEVASLTESHLKNLEEGEYESLLTSEDAQELLGQAQDSALKDIKPEDSKTWNDEIFHRLGALCGDRTRPEKQIVLFCIGYAALLAFVQSNVTGPPLEFQPSTVLLPAKTESERREVRQQLIAGLTVDGIAPYKLTPNIELLCLADAVMTCPSILKNVKAARWAKMRVAFLQQRLLSEVSSTLQDVIYDDLALLEEDLSSHGGERASLEADFLLERATIHIHHGLDKRARADLEKAKSDRHFEFALTGLLGKRTKYQEKEVSQLVVLAKSRDGSESDALGDGKVVSEQTADSPARPANLDLNDDTLLESISFSEKPSDSQTTEIKDEDSLPSSLKGLDPSNQPQLQPLDSVILLTLASSITNTNPQNGLTREETLPYATRVLDGGSSNWQVYTQALLVRSRIEGHRSRTVERGLLQLQTLVDQVIADTTGAGSSGKEDADSSAPTSTFLPKAKESESAPVTERIRYIFQLATPTRWELESELANRWVQLGGLRSALQIYERLELWAEAALCWAATEREDKAKRIVRRQLFHATNGGPDVLEGEVSEEEEWTGPARDPPPLDAPRLYCILGDIDQSIEMYEKAWEVSNQRYARAQRSIGRHFFAARDFVRAAEAYSRSLKVNQLQHQSWFALGCALLELAQFEKAVEAFSRCVQLDETDAEAWSNLAAALLRTDPDTQITTEPEKKVKLDDDDEEEGTAQATSSSSDREQALRQDALKALKRAATLKHDSFRIWENALIVSASLDPPDYGTILSAQTRIIDLRGPNDGEKCIDVEILSKLVNHIIASHDRYDPEEPGLVRMVVKFMDTSVVPLITSSAALWHLVGKLALWRKRPATALDAEEKAWRAVTSQPGWETESEGRWNQVVDATIRLCEAYESLGEKERTEGLSAGEPVAKDWKFKARSAIRGILGRGKDSWEGTDGWERLKECMDGLKG</sequence>
<evidence type="ECO:0000256" key="1">
    <source>
        <dbReference type="ARBA" id="ARBA00022737"/>
    </source>
</evidence>
<dbReference type="PANTHER" id="PTHR16193:SF0">
    <property type="entry name" value="TETRATRICOPEPTIDE REPEAT PROTEIN 27"/>
    <property type="match status" value="1"/>
</dbReference>
<dbReference type="Proteomes" id="UP001296104">
    <property type="component" value="Unassembled WGS sequence"/>
</dbReference>
<gene>
    <name evidence="5" type="ORF">LECACI_7A001033</name>
</gene>
<keyword evidence="2 3" id="KW-0802">TPR repeat</keyword>
<dbReference type="InterPro" id="IPR019734">
    <property type="entry name" value="TPR_rpt"/>
</dbReference>
<evidence type="ECO:0000256" key="2">
    <source>
        <dbReference type="ARBA" id="ARBA00022803"/>
    </source>
</evidence>
<feature type="region of interest" description="Disordered" evidence="4">
    <location>
        <begin position="442"/>
        <end position="467"/>
    </location>
</feature>
<evidence type="ECO:0000256" key="4">
    <source>
        <dbReference type="SAM" id="MobiDB-lite"/>
    </source>
</evidence>
<reference evidence="5" key="1">
    <citation type="submission" date="2023-11" db="EMBL/GenBank/DDBJ databases">
        <authorList>
            <person name="Alioto T."/>
            <person name="Alioto T."/>
            <person name="Gomez Garrido J."/>
        </authorList>
    </citation>
    <scope>NUCLEOTIDE SEQUENCE</scope>
</reference>
<evidence type="ECO:0000256" key="3">
    <source>
        <dbReference type="PROSITE-ProRule" id="PRU00339"/>
    </source>
</evidence>
<dbReference type="InterPro" id="IPR044244">
    <property type="entry name" value="TTC27/Emw1"/>
</dbReference>
<dbReference type="Pfam" id="PF13181">
    <property type="entry name" value="TPR_8"/>
    <property type="match status" value="1"/>
</dbReference>
<feature type="compositionally biased region" description="Polar residues" evidence="4">
    <location>
        <begin position="325"/>
        <end position="335"/>
    </location>
</feature>
<evidence type="ECO:0000313" key="5">
    <source>
        <dbReference type="EMBL" id="CAK3811627.1"/>
    </source>
</evidence>
<evidence type="ECO:0000313" key="6">
    <source>
        <dbReference type="Proteomes" id="UP001296104"/>
    </source>
</evidence>
<dbReference type="InterPro" id="IPR011990">
    <property type="entry name" value="TPR-like_helical_dom_sf"/>
</dbReference>
<keyword evidence="1" id="KW-0677">Repeat</keyword>
<proteinExistence type="predicted"/>
<dbReference type="EMBL" id="CAVMBE010000003">
    <property type="protein sequence ID" value="CAK3811627.1"/>
    <property type="molecule type" value="Genomic_DNA"/>
</dbReference>
<dbReference type="Gene3D" id="1.25.40.10">
    <property type="entry name" value="Tetratricopeptide repeat domain"/>
    <property type="match status" value="1"/>
</dbReference>
<dbReference type="SMART" id="SM00028">
    <property type="entry name" value="TPR"/>
    <property type="match status" value="2"/>
</dbReference>
<feature type="repeat" description="TPR" evidence="3">
    <location>
        <begin position="638"/>
        <end position="671"/>
    </location>
</feature>
<keyword evidence="6" id="KW-1185">Reference proteome</keyword>
<dbReference type="AlphaFoldDB" id="A0AAI8YS73"/>
<feature type="region of interest" description="Disordered" evidence="4">
    <location>
        <begin position="686"/>
        <end position="721"/>
    </location>
</feature>
<dbReference type="PROSITE" id="PS50005">
    <property type="entry name" value="TPR"/>
    <property type="match status" value="1"/>
</dbReference>
<dbReference type="SUPFAM" id="SSF48452">
    <property type="entry name" value="TPR-like"/>
    <property type="match status" value="1"/>
</dbReference>
<name>A0AAI8YS73_9PEZI</name>
<feature type="region of interest" description="Disordered" evidence="4">
    <location>
        <begin position="325"/>
        <end position="355"/>
    </location>
</feature>